<accession>A0ABX2AMV4</accession>
<feature type="active site" description="Proton acceptor" evidence="16">
    <location>
        <position position="96"/>
    </location>
</feature>
<evidence type="ECO:0000256" key="2">
    <source>
        <dbReference type="ARBA" id="ARBA00001958"/>
    </source>
</evidence>
<keyword evidence="7 16" id="KW-0963">Cytoplasm</keyword>
<evidence type="ECO:0000256" key="3">
    <source>
        <dbReference type="ARBA" id="ARBA00004496"/>
    </source>
</evidence>
<comment type="catalytic activity">
    <reaction evidence="1 16">
        <text>(R)-pantothenate + ATP = (R)-4'-phosphopantothenate + ADP + H(+)</text>
        <dbReference type="Rhea" id="RHEA:16373"/>
        <dbReference type="ChEBI" id="CHEBI:10986"/>
        <dbReference type="ChEBI" id="CHEBI:15378"/>
        <dbReference type="ChEBI" id="CHEBI:29032"/>
        <dbReference type="ChEBI" id="CHEBI:30616"/>
        <dbReference type="ChEBI" id="CHEBI:456216"/>
        <dbReference type="EC" id="2.7.1.33"/>
    </reaction>
</comment>
<dbReference type="SUPFAM" id="SSF53067">
    <property type="entry name" value="Actin-like ATPase domain"/>
    <property type="match status" value="2"/>
</dbReference>
<dbReference type="Proteomes" id="UP000714420">
    <property type="component" value="Unassembled WGS sequence"/>
</dbReference>
<evidence type="ECO:0000256" key="11">
    <source>
        <dbReference type="ARBA" id="ARBA00022840"/>
    </source>
</evidence>
<dbReference type="EMBL" id="JABKKF010000002">
    <property type="protein sequence ID" value="NPD91271.1"/>
    <property type="molecule type" value="Genomic_DNA"/>
</dbReference>
<feature type="binding site" evidence="16">
    <location>
        <position position="117"/>
    </location>
    <ligand>
        <name>K(+)</name>
        <dbReference type="ChEBI" id="CHEBI:29103"/>
    </ligand>
</feature>
<feature type="binding site" evidence="16">
    <location>
        <position position="120"/>
    </location>
    <ligand>
        <name>ATP</name>
        <dbReference type="ChEBI" id="CHEBI:30616"/>
    </ligand>
</feature>
<keyword evidence="12 16" id="KW-0630">Potassium</keyword>
<dbReference type="Pfam" id="PF03309">
    <property type="entry name" value="Pan_kinase"/>
    <property type="match status" value="1"/>
</dbReference>
<evidence type="ECO:0000256" key="14">
    <source>
        <dbReference type="ARBA" id="ARBA00038036"/>
    </source>
</evidence>
<evidence type="ECO:0000256" key="7">
    <source>
        <dbReference type="ARBA" id="ARBA00022490"/>
    </source>
</evidence>
<dbReference type="HAMAP" id="MF_01274">
    <property type="entry name" value="Pantothen_kinase_3"/>
    <property type="match status" value="1"/>
</dbReference>
<comment type="pathway">
    <text evidence="4 16">Cofactor biosynthesis; coenzyme A biosynthesis; CoA from (R)-pantothenate: step 1/5.</text>
</comment>
<comment type="similarity">
    <text evidence="14 16">Belongs to the type III pantothenate kinase family.</text>
</comment>
<comment type="subunit">
    <text evidence="5 16">Homodimer.</text>
</comment>
<feature type="binding site" evidence="16">
    <location>
        <begin position="6"/>
        <end position="13"/>
    </location>
    <ligand>
        <name>ATP</name>
        <dbReference type="ChEBI" id="CHEBI:30616"/>
    </ligand>
</feature>
<dbReference type="PANTHER" id="PTHR34265:SF1">
    <property type="entry name" value="TYPE III PANTOTHENATE KINASE"/>
    <property type="match status" value="1"/>
</dbReference>
<organism evidence="17 18">
    <name type="scientific">Xylanibacter muris</name>
    <dbReference type="NCBI Taxonomy" id="2736290"/>
    <lineage>
        <taxon>Bacteria</taxon>
        <taxon>Pseudomonadati</taxon>
        <taxon>Bacteroidota</taxon>
        <taxon>Bacteroidia</taxon>
        <taxon>Bacteroidales</taxon>
        <taxon>Prevotellaceae</taxon>
        <taxon>Xylanibacter</taxon>
    </lineage>
</organism>
<protein>
    <recommendedName>
        <fullName evidence="15 16">Type III pantothenate kinase</fullName>
        <ecNumber evidence="6 16">2.7.1.33</ecNumber>
    </recommendedName>
    <alternativeName>
        <fullName evidence="16">PanK-III</fullName>
    </alternativeName>
    <alternativeName>
        <fullName evidence="16">Pantothenic acid kinase</fullName>
    </alternativeName>
</protein>
<sequence length="251" mass="27800">MKLTIDIGNTCTKLVAFNGLEALCECRTDTDDILRLKDFCSLYPFESGIMSSVIPVSHEMDKAISALPFNVMRFRSGVTPLPIVNMYSTPLTLGSDRIAAAVGAYMKHEGSPVLVIDVGTCITYDFVNERGEYLGGNISPGPKIRFRALHEMTAALPLVDRRGDLPETGYSTDTAIRSGVLRGIEYEIEGYIRDFLLKYPGLFIYLTGGVQLDLHISEKKCIFADKFIVPEGLNRILLHNEALISNEKNNI</sequence>
<dbReference type="NCBIfam" id="TIGR00671">
    <property type="entry name" value="baf"/>
    <property type="match status" value="1"/>
</dbReference>
<evidence type="ECO:0000256" key="10">
    <source>
        <dbReference type="ARBA" id="ARBA00022777"/>
    </source>
</evidence>
<dbReference type="InterPro" id="IPR043129">
    <property type="entry name" value="ATPase_NBD"/>
</dbReference>
<keyword evidence="11 16" id="KW-0067">ATP-binding</keyword>
<evidence type="ECO:0000256" key="4">
    <source>
        <dbReference type="ARBA" id="ARBA00005225"/>
    </source>
</evidence>
<evidence type="ECO:0000256" key="1">
    <source>
        <dbReference type="ARBA" id="ARBA00001206"/>
    </source>
</evidence>
<comment type="function">
    <text evidence="16">Catalyzes the phosphorylation of pantothenate (Pan), the first step in CoA biosynthesis.</text>
</comment>
<feature type="binding site" evidence="16">
    <location>
        <position position="172"/>
    </location>
    <ligand>
        <name>substrate</name>
    </ligand>
</feature>
<keyword evidence="16" id="KW-0479">Metal-binding</keyword>
<comment type="cofactor">
    <cofactor evidence="16">
        <name>NH4(+)</name>
        <dbReference type="ChEBI" id="CHEBI:28938"/>
    </cofactor>
    <cofactor evidence="16">
        <name>K(+)</name>
        <dbReference type="ChEBI" id="CHEBI:29103"/>
    </cofactor>
    <text evidence="16">A monovalent cation. Ammonium or potassium.</text>
</comment>
<comment type="caution">
    <text evidence="17">The sequence shown here is derived from an EMBL/GenBank/DDBJ whole genome shotgun (WGS) entry which is preliminary data.</text>
</comment>
<dbReference type="PANTHER" id="PTHR34265">
    <property type="entry name" value="TYPE III PANTOTHENATE KINASE"/>
    <property type="match status" value="1"/>
</dbReference>
<evidence type="ECO:0000256" key="5">
    <source>
        <dbReference type="ARBA" id="ARBA00011738"/>
    </source>
</evidence>
<keyword evidence="18" id="KW-1185">Reference proteome</keyword>
<keyword evidence="8 16" id="KW-0808">Transferase</keyword>
<keyword evidence="9 16" id="KW-0547">Nucleotide-binding</keyword>
<evidence type="ECO:0000256" key="15">
    <source>
        <dbReference type="ARBA" id="ARBA00040883"/>
    </source>
</evidence>
<evidence type="ECO:0000256" key="16">
    <source>
        <dbReference type="HAMAP-Rule" id="MF_01274"/>
    </source>
</evidence>
<dbReference type="Gene3D" id="3.30.420.40">
    <property type="match status" value="2"/>
</dbReference>
<evidence type="ECO:0000256" key="8">
    <source>
        <dbReference type="ARBA" id="ARBA00022679"/>
    </source>
</evidence>
<name>A0ABX2AMV4_9BACT</name>
<evidence type="ECO:0000256" key="13">
    <source>
        <dbReference type="ARBA" id="ARBA00022993"/>
    </source>
</evidence>
<reference evidence="17 18" key="1">
    <citation type="submission" date="2020-05" db="EMBL/GenBank/DDBJ databases">
        <title>Distinct polysaccharide utilization as determinants for interspecies competition between intestinal Prevotella spp.</title>
        <authorList>
            <person name="Galvez E.J.C."/>
            <person name="Iljazovic A."/>
            <person name="Strowig T."/>
        </authorList>
    </citation>
    <scope>NUCLEOTIDE SEQUENCE [LARGE SCALE GENOMIC DNA]</scope>
    <source>
        <strain evidence="17 18">PMUR</strain>
    </source>
</reference>
<dbReference type="GO" id="GO:0016301">
    <property type="term" value="F:kinase activity"/>
    <property type="evidence" value="ECO:0007669"/>
    <property type="project" value="UniProtKB-KW"/>
</dbReference>
<dbReference type="CDD" id="cd24015">
    <property type="entry name" value="ASKHA_NBD_PanK-III"/>
    <property type="match status" value="1"/>
</dbReference>
<dbReference type="RefSeq" id="WP_172273464.1">
    <property type="nucleotide sequence ID" value="NZ_CASGMU010000002.1"/>
</dbReference>
<feature type="binding site" evidence="16">
    <location>
        <position position="87"/>
    </location>
    <ligand>
        <name>substrate</name>
    </ligand>
</feature>
<dbReference type="InterPro" id="IPR004619">
    <property type="entry name" value="Type_III_PanK"/>
</dbReference>
<evidence type="ECO:0000313" key="17">
    <source>
        <dbReference type="EMBL" id="NPD91271.1"/>
    </source>
</evidence>
<keyword evidence="10 16" id="KW-0418">Kinase</keyword>
<evidence type="ECO:0000313" key="18">
    <source>
        <dbReference type="Proteomes" id="UP000714420"/>
    </source>
</evidence>
<evidence type="ECO:0000256" key="6">
    <source>
        <dbReference type="ARBA" id="ARBA00012102"/>
    </source>
</evidence>
<comment type="subcellular location">
    <subcellularLocation>
        <location evidence="3 16">Cytoplasm</location>
    </subcellularLocation>
</comment>
<evidence type="ECO:0000256" key="9">
    <source>
        <dbReference type="ARBA" id="ARBA00022741"/>
    </source>
</evidence>
<keyword evidence="13 16" id="KW-0173">Coenzyme A biosynthesis</keyword>
<evidence type="ECO:0000256" key="12">
    <source>
        <dbReference type="ARBA" id="ARBA00022958"/>
    </source>
</evidence>
<dbReference type="EC" id="2.7.1.33" evidence="6 16"/>
<comment type="cofactor">
    <cofactor evidence="2">
        <name>K(+)</name>
        <dbReference type="ChEBI" id="CHEBI:29103"/>
    </cofactor>
</comment>
<feature type="binding site" evidence="16">
    <location>
        <begin position="94"/>
        <end position="97"/>
    </location>
    <ligand>
        <name>substrate</name>
    </ligand>
</feature>
<gene>
    <name evidence="16" type="primary">coaX</name>
    <name evidence="17" type="ORF">HPS56_02710</name>
</gene>
<proteinExistence type="inferred from homology"/>